<accession>A0A7C2P8I5</accession>
<keyword evidence="1" id="KW-0812">Transmembrane</keyword>
<evidence type="ECO:0000256" key="1">
    <source>
        <dbReference type="SAM" id="Phobius"/>
    </source>
</evidence>
<organism evidence="2">
    <name type="scientific">candidate division WOR-3 bacterium</name>
    <dbReference type="NCBI Taxonomy" id="2052148"/>
    <lineage>
        <taxon>Bacteria</taxon>
        <taxon>Bacteria division WOR-3</taxon>
    </lineage>
</organism>
<feature type="transmembrane region" description="Helical" evidence="1">
    <location>
        <begin position="7"/>
        <end position="24"/>
    </location>
</feature>
<dbReference type="EMBL" id="DSOL01000268">
    <property type="protein sequence ID" value="HEN28855.1"/>
    <property type="molecule type" value="Genomic_DNA"/>
</dbReference>
<name>A0A7C2P8I5_UNCW3</name>
<gene>
    <name evidence="2" type="ORF">ENQ77_09485</name>
    <name evidence="3" type="ORF">ENU66_07930</name>
</gene>
<feature type="transmembrane region" description="Helical" evidence="1">
    <location>
        <begin position="36"/>
        <end position="55"/>
    </location>
</feature>
<dbReference type="EMBL" id="DTDJ01000047">
    <property type="protein sequence ID" value="HGL18239.1"/>
    <property type="molecule type" value="Genomic_DNA"/>
</dbReference>
<feature type="transmembrane region" description="Helical" evidence="1">
    <location>
        <begin position="97"/>
        <end position="117"/>
    </location>
</feature>
<feature type="transmembrane region" description="Helical" evidence="1">
    <location>
        <begin position="132"/>
        <end position="154"/>
    </location>
</feature>
<dbReference type="AlphaFoldDB" id="A0A7C2P8I5"/>
<feature type="transmembrane region" description="Helical" evidence="1">
    <location>
        <begin position="166"/>
        <end position="187"/>
    </location>
</feature>
<keyword evidence="1" id="KW-1133">Transmembrane helix</keyword>
<evidence type="ECO:0000313" key="3">
    <source>
        <dbReference type="EMBL" id="HGL18239.1"/>
    </source>
</evidence>
<protein>
    <submittedName>
        <fullName evidence="2">Uncharacterized protein</fullName>
    </submittedName>
</protein>
<feature type="transmembrane region" description="Helical" evidence="1">
    <location>
        <begin position="67"/>
        <end position="85"/>
    </location>
</feature>
<proteinExistence type="predicted"/>
<comment type="caution">
    <text evidence="2">The sequence shown here is derived from an EMBL/GenBank/DDBJ whole genome shotgun (WGS) entry which is preliminary data.</text>
</comment>
<keyword evidence="1" id="KW-0472">Membrane</keyword>
<evidence type="ECO:0000313" key="2">
    <source>
        <dbReference type="EMBL" id="HEN28855.1"/>
    </source>
</evidence>
<sequence length="210" mass="24080">MHISTDIWIWIQALLTLAIFTFLYKDNPLFRMAEHLFVGLATGYGFVVVYKNAFYPNVWVPLFQEKQLIFIIPFVLGLMYLTSAFPKISYMIRWPMAVLLGIGSGLSIPLTIQTYIIEQSKSSILRPPYPNLIHWINALILFVGVISVLVYFYFSIPHDRPGVKQISKVGLFLLMLGFGASFGYTVMARFSLLVGRLDFLLNKWLGIRPF</sequence>
<reference evidence="2" key="1">
    <citation type="journal article" date="2020" name="mSystems">
        <title>Genome- and Community-Level Interaction Insights into Carbon Utilization and Element Cycling Functions of Hydrothermarchaeota in Hydrothermal Sediment.</title>
        <authorList>
            <person name="Zhou Z."/>
            <person name="Liu Y."/>
            <person name="Xu W."/>
            <person name="Pan J."/>
            <person name="Luo Z.H."/>
            <person name="Li M."/>
        </authorList>
    </citation>
    <scope>NUCLEOTIDE SEQUENCE [LARGE SCALE GENOMIC DNA]</scope>
    <source>
        <strain evidence="2">SpSt-34</strain>
        <strain evidence="3">SpSt-69</strain>
    </source>
</reference>